<evidence type="ECO:0000256" key="1">
    <source>
        <dbReference type="ARBA" id="ARBA00004141"/>
    </source>
</evidence>
<dbReference type="GO" id="GO:0016020">
    <property type="term" value="C:membrane"/>
    <property type="evidence" value="ECO:0007669"/>
    <property type="project" value="UniProtKB-SubCell"/>
</dbReference>
<dbReference type="PANTHER" id="PTHR21576:SF84">
    <property type="entry name" value="FAMILY PROTEIN, PUTATIVE, EXPRESSED-RELATED"/>
    <property type="match status" value="1"/>
</dbReference>
<dbReference type="EMBL" id="JACEFO010000592">
    <property type="protein sequence ID" value="KAF8763070.1"/>
    <property type="molecule type" value="Genomic_DNA"/>
</dbReference>
<keyword evidence="4 6" id="KW-0472">Membrane</keyword>
<evidence type="ECO:0000313" key="7">
    <source>
        <dbReference type="EMBL" id="KAF8763070.1"/>
    </source>
</evidence>
<name>A0A835FKP0_9POAL</name>
<evidence type="ECO:0000313" key="8">
    <source>
        <dbReference type="Proteomes" id="UP000636709"/>
    </source>
</evidence>
<dbReference type="OrthoDB" id="1934380at2759"/>
<proteinExistence type="predicted"/>
<dbReference type="PANTHER" id="PTHR21576">
    <property type="entry name" value="UNCHARACTERIZED NODULIN-LIKE PROTEIN"/>
    <property type="match status" value="1"/>
</dbReference>
<keyword evidence="3 6" id="KW-1133">Transmembrane helix</keyword>
<evidence type="ECO:0000256" key="5">
    <source>
        <dbReference type="SAM" id="MobiDB-lite"/>
    </source>
</evidence>
<feature type="compositionally biased region" description="Low complexity" evidence="5">
    <location>
        <begin position="87"/>
        <end position="99"/>
    </location>
</feature>
<dbReference type="Proteomes" id="UP000636709">
    <property type="component" value="Unassembled WGS sequence"/>
</dbReference>
<feature type="region of interest" description="Disordered" evidence="5">
    <location>
        <begin position="85"/>
        <end position="120"/>
    </location>
</feature>
<comment type="subcellular location">
    <subcellularLocation>
        <location evidence="1">Membrane</location>
        <topology evidence="1">Multi-pass membrane protein</topology>
    </subcellularLocation>
</comment>
<dbReference type="AlphaFoldDB" id="A0A835FKP0"/>
<feature type="transmembrane region" description="Helical" evidence="6">
    <location>
        <begin position="12"/>
        <end position="30"/>
    </location>
</feature>
<evidence type="ECO:0000256" key="2">
    <source>
        <dbReference type="ARBA" id="ARBA00022692"/>
    </source>
</evidence>
<accession>A0A835FKP0</accession>
<protein>
    <submittedName>
        <fullName evidence="7">Uncharacterized protein</fullName>
    </submittedName>
</protein>
<keyword evidence="2 6" id="KW-0812">Transmembrane</keyword>
<reference evidence="7" key="1">
    <citation type="submission" date="2020-07" db="EMBL/GenBank/DDBJ databases">
        <title>Genome sequence and genetic diversity analysis of an under-domesticated orphan crop, white fonio (Digitaria exilis).</title>
        <authorList>
            <person name="Bennetzen J.L."/>
            <person name="Chen S."/>
            <person name="Ma X."/>
            <person name="Wang X."/>
            <person name="Yssel A.E.J."/>
            <person name="Chaluvadi S.R."/>
            <person name="Johnson M."/>
            <person name="Gangashetty P."/>
            <person name="Hamidou F."/>
            <person name="Sanogo M.D."/>
            <person name="Zwaenepoel A."/>
            <person name="Wallace J."/>
            <person name="Van De Peer Y."/>
            <person name="Van Deynze A."/>
        </authorList>
    </citation>
    <scope>NUCLEOTIDE SEQUENCE</scope>
    <source>
        <tissue evidence="7">Leaves</tissue>
    </source>
</reference>
<comment type="caution">
    <text evidence="7">The sequence shown here is derived from an EMBL/GenBank/DDBJ whole genome shotgun (WGS) entry which is preliminary data.</text>
</comment>
<evidence type="ECO:0000256" key="6">
    <source>
        <dbReference type="SAM" id="Phobius"/>
    </source>
</evidence>
<keyword evidence="8" id="KW-1185">Reference proteome</keyword>
<gene>
    <name evidence="7" type="ORF">HU200_008920</name>
</gene>
<organism evidence="7 8">
    <name type="scientific">Digitaria exilis</name>
    <dbReference type="NCBI Taxonomy" id="1010633"/>
    <lineage>
        <taxon>Eukaryota</taxon>
        <taxon>Viridiplantae</taxon>
        <taxon>Streptophyta</taxon>
        <taxon>Embryophyta</taxon>
        <taxon>Tracheophyta</taxon>
        <taxon>Spermatophyta</taxon>
        <taxon>Magnoliopsida</taxon>
        <taxon>Liliopsida</taxon>
        <taxon>Poales</taxon>
        <taxon>Poaceae</taxon>
        <taxon>PACMAD clade</taxon>
        <taxon>Panicoideae</taxon>
        <taxon>Panicodae</taxon>
        <taxon>Paniceae</taxon>
        <taxon>Anthephorinae</taxon>
        <taxon>Digitaria</taxon>
    </lineage>
</organism>
<evidence type="ECO:0000256" key="3">
    <source>
        <dbReference type="ARBA" id="ARBA00022989"/>
    </source>
</evidence>
<evidence type="ECO:0000256" key="4">
    <source>
        <dbReference type="ARBA" id="ARBA00023136"/>
    </source>
</evidence>
<feature type="compositionally biased region" description="Basic residues" evidence="5">
    <location>
        <begin position="100"/>
        <end position="113"/>
    </location>
</feature>
<sequence>METAAASSFKAYGSFLIMSAAGATYIFAIYSKTRTGHFKDPRRPRRRGPRLPLPVGDMIFTQLYLAFYGPGGGGGNDTRPLILLVGPRTAPSGSSARSARSARPRRLPPHRHRPPEPEARAEYGLSAAAAVLREGAALLCSTRRGATQAEVAPELATKQLAEQSMADTTPVSSKPSTTWLAALRSPILQALVSVDMLLLFTATVFGVGGTLTAIDNMGQIGESLG</sequence>